<dbReference type="EMBL" id="VSSQ01026037">
    <property type="protein sequence ID" value="MPM74543.1"/>
    <property type="molecule type" value="Genomic_DNA"/>
</dbReference>
<dbReference type="Gene3D" id="3.40.190.10">
    <property type="entry name" value="Periplasmic binding protein-like II"/>
    <property type="match status" value="1"/>
</dbReference>
<dbReference type="AlphaFoldDB" id="A0A645CC97"/>
<organism evidence="1">
    <name type="scientific">bioreactor metagenome</name>
    <dbReference type="NCBI Taxonomy" id="1076179"/>
    <lineage>
        <taxon>unclassified sequences</taxon>
        <taxon>metagenomes</taxon>
        <taxon>ecological metagenomes</taxon>
    </lineage>
</organism>
<proteinExistence type="predicted"/>
<name>A0A645CC97_9ZZZZ</name>
<evidence type="ECO:0000313" key="1">
    <source>
        <dbReference type="EMBL" id="MPM74543.1"/>
    </source>
</evidence>
<protein>
    <submittedName>
        <fullName evidence="1">Uncharacterized protein</fullName>
    </submittedName>
</protein>
<comment type="caution">
    <text evidence="1">The sequence shown here is derived from an EMBL/GenBank/DDBJ whole genome shotgun (WGS) entry which is preliminary data.</text>
</comment>
<sequence length="217" mass="24951">MEFSKFNADGYPEIVLNNSYTLEVVDKLRSFMYSNNGVYVGDTYKYDMDTHFAKSELMFLPGRLIEFAQYRSMDDDYGILPVPMYDEAQGEYKSFIHDSYNVFCVPTTCEDVEKSAFILEAMAAEGYRYITPAYYEIALKKAYARDDKMSQMLDIIRDTVSFDFALVNSNVLENIEWLIPFYVLKEGGSFASEYDKISAKLGTDLSGMIDTIKHLEP</sequence>
<reference evidence="1" key="1">
    <citation type="submission" date="2019-08" db="EMBL/GenBank/DDBJ databases">
        <authorList>
            <person name="Kucharzyk K."/>
            <person name="Murdoch R.W."/>
            <person name="Higgins S."/>
            <person name="Loffler F."/>
        </authorList>
    </citation>
    <scope>NUCLEOTIDE SEQUENCE</scope>
</reference>
<accession>A0A645CC97</accession>
<gene>
    <name evidence="1" type="ORF">SDC9_121531</name>
</gene>